<name>A0A6P2V439_BURL3</name>
<dbReference type="EMBL" id="CABVQN010000003">
    <property type="protein sequence ID" value="VWC75857.1"/>
    <property type="molecule type" value="Genomic_DNA"/>
</dbReference>
<proteinExistence type="predicted"/>
<sequence>MEPTAPEKRRQALARFVEGLESLSAPRPLDDPPFPYKACPLIEEVAWRTPALVADQLVESELQELTNTLNEWRGALRRWYVWLDVLEGLTDDEAWDLQWEFVESIAFQCLFYPSATRDRFTFVATNALHQVRMSADSSYPDRLVSDPKPGKEDKQRFLSRKESEAQLEQIASTLDGGSAFTAALRLIDEDDYLELTRNFRNLASHAIAPRLTVGYTNMVVRRVVPATTFVKQPNGTYKDELVPGKQQVSYGYGGTEPLQIRTVFEANLAEFEKASNCFNAYVNVLNRALSTLPRR</sequence>
<protein>
    <submittedName>
        <fullName evidence="1">Uncharacterized protein</fullName>
    </submittedName>
</protein>
<evidence type="ECO:0000313" key="1">
    <source>
        <dbReference type="EMBL" id="VWC75857.1"/>
    </source>
</evidence>
<dbReference type="RefSeq" id="WP_175011019.1">
    <property type="nucleotide sequence ID" value="NZ_CABVQN010000003.1"/>
</dbReference>
<dbReference type="Proteomes" id="UP000494110">
    <property type="component" value="Unassembled WGS sequence"/>
</dbReference>
<gene>
    <name evidence="1" type="ORF">BLA39750_00863</name>
</gene>
<organism evidence="1 2">
    <name type="scientific">Burkholderia lata (strain ATCC 17760 / DSM 23089 / LMG 22485 / NCIMB 9086 / R18194 / 383)</name>
    <dbReference type="NCBI Taxonomy" id="482957"/>
    <lineage>
        <taxon>Bacteria</taxon>
        <taxon>Pseudomonadati</taxon>
        <taxon>Pseudomonadota</taxon>
        <taxon>Betaproteobacteria</taxon>
        <taxon>Burkholderiales</taxon>
        <taxon>Burkholderiaceae</taxon>
        <taxon>Burkholderia</taxon>
        <taxon>Burkholderia cepacia complex</taxon>
    </lineage>
</organism>
<reference evidence="1 2" key="1">
    <citation type="submission" date="2019-09" db="EMBL/GenBank/DDBJ databases">
        <authorList>
            <person name="Depoorter E."/>
        </authorList>
    </citation>
    <scope>NUCLEOTIDE SEQUENCE [LARGE SCALE GENOMIC DNA]</scope>
    <source>
        <strain evidence="1">R-39750</strain>
    </source>
</reference>
<accession>A0A6P2V439</accession>
<evidence type="ECO:0000313" key="2">
    <source>
        <dbReference type="Proteomes" id="UP000494110"/>
    </source>
</evidence>
<dbReference type="AlphaFoldDB" id="A0A6P2V439"/>